<comment type="caution">
    <text evidence="1">The sequence shown here is derived from an EMBL/GenBank/DDBJ whole genome shotgun (WGS) entry which is preliminary data.</text>
</comment>
<dbReference type="InterPro" id="IPR019209">
    <property type="entry name" value="DUF2098"/>
</dbReference>
<reference evidence="1 2" key="1">
    <citation type="journal article" date="2019" name="Nat. Microbiol.">
        <title>Wide diversity of methane and short-chain alkane metabolisms in uncultured archaea.</title>
        <authorList>
            <person name="Borrel G."/>
            <person name="Adam P.S."/>
            <person name="McKay L.J."/>
            <person name="Chen L.X."/>
            <person name="Sierra-Garcia I.N."/>
            <person name="Sieber C.M."/>
            <person name="Letourneur Q."/>
            <person name="Ghozlane A."/>
            <person name="Andersen G.L."/>
            <person name="Li W.J."/>
            <person name="Hallam S.J."/>
            <person name="Muyzer G."/>
            <person name="de Oliveira V.M."/>
            <person name="Inskeep W.P."/>
            <person name="Banfield J.F."/>
            <person name="Gribaldo S."/>
        </authorList>
    </citation>
    <scope>NUCLEOTIDE SEQUENCE [LARGE SCALE GENOMIC DNA]</scope>
    <source>
        <strain evidence="1">NM1a</strain>
    </source>
</reference>
<dbReference type="EMBL" id="RXIF01000006">
    <property type="protein sequence ID" value="RZN64528.1"/>
    <property type="molecule type" value="Genomic_DNA"/>
</dbReference>
<protein>
    <submittedName>
        <fullName evidence="1">DUF2098 domain-containing protein</fullName>
    </submittedName>
</protein>
<evidence type="ECO:0000313" key="1">
    <source>
        <dbReference type="EMBL" id="RZN64528.1"/>
    </source>
</evidence>
<accession>A0A520KSY7</accession>
<proteinExistence type="predicted"/>
<gene>
    <name evidence="1" type="ORF">EF806_04095</name>
</gene>
<dbReference type="AlphaFoldDB" id="A0A520KSY7"/>
<dbReference type="Proteomes" id="UP000317158">
    <property type="component" value="Unassembled WGS sequence"/>
</dbReference>
<dbReference type="Pfam" id="PF09871">
    <property type="entry name" value="DUF2098"/>
    <property type="match status" value="1"/>
</dbReference>
<name>A0A520KSY7_METT2</name>
<evidence type="ECO:0000313" key="2">
    <source>
        <dbReference type="Proteomes" id="UP000317158"/>
    </source>
</evidence>
<sequence length="87" mass="9551">MVEIGDVVIYANTGTKGVVKEIKEKSGRKWALLDNGLYYITDLLKQASIKESAEKNDLSLSEIKTKLEEEKKMDLSKISDEVCGGGG</sequence>
<organism evidence="1 2">
    <name type="scientific">Methanoliparum thermophilum</name>
    <dbReference type="NCBI Taxonomy" id="2491083"/>
    <lineage>
        <taxon>Archaea</taxon>
        <taxon>Methanobacteriati</taxon>
        <taxon>Methanobacteriota</taxon>
        <taxon>Candidatus Methanoliparia</taxon>
        <taxon>Candidatus Methanoliparales</taxon>
        <taxon>Candidatus Methanoliparaceae</taxon>
        <taxon>Candidatus Methanoliparum</taxon>
    </lineage>
</organism>